<gene>
    <name evidence="2" type="ORF">ANIMEMIM_00058</name>
</gene>
<evidence type="ECO:0000313" key="3">
    <source>
        <dbReference type="Proteomes" id="UP000637195"/>
    </source>
</evidence>
<feature type="region of interest" description="Disordered" evidence="1">
    <location>
        <begin position="1"/>
        <end position="37"/>
    </location>
</feature>
<evidence type="ECO:0000256" key="1">
    <source>
        <dbReference type="SAM" id="MobiDB-lite"/>
    </source>
</evidence>
<evidence type="ECO:0000313" key="2">
    <source>
        <dbReference type="EMBL" id="CAD6490981.1"/>
    </source>
</evidence>
<dbReference type="AlphaFoldDB" id="A0A811T3Q3"/>
<dbReference type="EMBL" id="CAJHIM010000001">
    <property type="protein sequence ID" value="CAD6490981.1"/>
    <property type="molecule type" value="Genomic_DNA"/>
</dbReference>
<proteinExistence type="predicted"/>
<comment type="caution">
    <text evidence="2">The sequence shown here is derived from an EMBL/GenBank/DDBJ whole genome shotgun (WGS) entry which is preliminary data.</text>
</comment>
<name>A0A811T3Q3_9EURY</name>
<accession>A0A811T3Q3</accession>
<protein>
    <submittedName>
        <fullName evidence="2">Uncharacterized protein</fullName>
    </submittedName>
</protein>
<sequence length="37" mass="4256">MMGTLLLNETFDESTTTPTEIEEQPENTRADKIIERT</sequence>
<feature type="compositionally biased region" description="Basic and acidic residues" evidence="1">
    <location>
        <begin position="26"/>
        <end position="37"/>
    </location>
</feature>
<dbReference type="Proteomes" id="UP000637195">
    <property type="component" value="Unassembled WGS sequence"/>
</dbReference>
<organism evidence="2 3">
    <name type="scientific">Candidatus Argoarchaeum ethanivorans</name>
    <dbReference type="NCBI Taxonomy" id="2608793"/>
    <lineage>
        <taxon>Archaea</taxon>
        <taxon>Methanobacteriati</taxon>
        <taxon>Methanobacteriota</taxon>
        <taxon>Stenosarchaea group</taxon>
        <taxon>Methanomicrobia</taxon>
        <taxon>Methanosarcinales</taxon>
        <taxon>Methanosarcinales incertae sedis</taxon>
        <taxon>GOM Arc I cluster</taxon>
        <taxon>Candidatus Argoarchaeum</taxon>
    </lineage>
</organism>
<reference evidence="2" key="1">
    <citation type="submission" date="2020-10" db="EMBL/GenBank/DDBJ databases">
        <authorList>
            <person name="Hahn C.J."/>
            <person name="Laso-Perez R."/>
            <person name="Vulcano F."/>
            <person name="Vaziourakis K.-M."/>
            <person name="Stokke R."/>
            <person name="Steen I.H."/>
            <person name="Teske A."/>
            <person name="Boetius A."/>
            <person name="Liebeke M."/>
            <person name="Amann R."/>
            <person name="Knittel K."/>
        </authorList>
    </citation>
    <scope>NUCLEOTIDE SEQUENCE</scope>
    <source>
        <strain evidence="2">Gfbio:e3339647-f889-4370-9287-4fb5cb688e4c:AG393N10_GoMArc1</strain>
    </source>
</reference>